<proteinExistence type="predicted"/>
<evidence type="ECO:0000313" key="2">
    <source>
        <dbReference type="Proteomes" id="UP000002613"/>
    </source>
</evidence>
<dbReference type="HOGENOM" id="CLU_075234_0_0_2"/>
<dbReference type="AlphaFoldDB" id="D3RYC0"/>
<dbReference type="SUPFAM" id="SSF53067">
    <property type="entry name" value="Actin-like ATPase domain"/>
    <property type="match status" value="1"/>
</dbReference>
<dbReference type="InterPro" id="IPR009927">
    <property type="entry name" value="DUF1464"/>
</dbReference>
<dbReference type="Proteomes" id="UP000002613">
    <property type="component" value="Chromosome"/>
</dbReference>
<gene>
    <name evidence="1" type="ordered locus">Ferp_1331</name>
</gene>
<keyword evidence="2" id="KW-1185">Reference proteome</keyword>
<evidence type="ECO:0008006" key="3">
    <source>
        <dbReference type="Google" id="ProtNLM"/>
    </source>
</evidence>
<sequence>MVKVGVDAGTKSYGVFVLEEKKLYEFESSEVRENPESFVEFLKELNPEAGAGLSGYGLPVKNFRELTDKDIFLMTLKKEGSFIGMSSVIRRIKEEELNFFTIPGVIHLNTVPAYRKINRIDMGTSDKVCSAALALAEFEEENFILAEIGYGFNAFIALKNGKIVDGIGGSSGFPSHLSVSAIDAELACLMKVTKDVVFSGGLKSFFEDRNEEFSFEAFAEWILKGIYAMKAVVDENLVVLSGRFAKDVKKYVAERFDVKLLKGFKSGKQAAEGAAIIADGLSGGEYKEIVERLELRKASGCIFDYVTSDLKKFFFEKPEC</sequence>
<reference evidence="1 2" key="2">
    <citation type="journal article" date="2011" name="Stand. Genomic Sci.">
        <title>Complete genome sequence of Ferroglobus placidus AEDII12DO.</title>
        <authorList>
            <person name="Anderson I."/>
            <person name="Risso C."/>
            <person name="Holmes D."/>
            <person name="Lucas S."/>
            <person name="Copeland A."/>
            <person name="Lapidus A."/>
            <person name="Cheng J.F."/>
            <person name="Bruce D."/>
            <person name="Goodwin L."/>
            <person name="Pitluck S."/>
            <person name="Saunders E."/>
            <person name="Brettin T."/>
            <person name="Detter J.C."/>
            <person name="Han C."/>
            <person name="Tapia R."/>
            <person name="Larimer F."/>
            <person name="Land M."/>
            <person name="Hauser L."/>
            <person name="Woyke T."/>
            <person name="Lovley D."/>
            <person name="Kyrpides N."/>
            <person name="Ivanova N."/>
        </authorList>
    </citation>
    <scope>NUCLEOTIDE SEQUENCE [LARGE SCALE GENOMIC DNA]</scope>
    <source>
        <strain evidence="2">DSM 10642 / AEDII12DO</strain>
    </source>
</reference>
<reference evidence="2" key="1">
    <citation type="submission" date="2010-02" db="EMBL/GenBank/DDBJ databases">
        <title>Complete sequence of Ferroglobus placidus DSM 10642.</title>
        <authorList>
            <consortium name="US DOE Joint Genome Institute"/>
            <person name="Lucas S."/>
            <person name="Copeland A."/>
            <person name="Lapidus A."/>
            <person name="Cheng J.-F."/>
            <person name="Bruce D."/>
            <person name="Goodwin L."/>
            <person name="Pitluck S."/>
            <person name="Saunders E."/>
            <person name="Brettin T."/>
            <person name="Detter J.C."/>
            <person name="Han C."/>
            <person name="Tapia R."/>
            <person name="Larimer F."/>
            <person name="Land M."/>
            <person name="Hauser L."/>
            <person name="Kyrpides N."/>
            <person name="Ivanova N."/>
            <person name="Holmes D."/>
            <person name="Lovley D."/>
            <person name="Kyrpides N."/>
            <person name="Anderson I.J."/>
            <person name="Woyke T."/>
        </authorList>
    </citation>
    <scope>NUCLEOTIDE SEQUENCE [LARGE SCALE GENOMIC DNA]</scope>
    <source>
        <strain evidence="2">DSM 10642 / AEDII12DO</strain>
    </source>
</reference>
<accession>D3RYC0</accession>
<dbReference type="EMBL" id="CP001899">
    <property type="protein sequence ID" value="ADC65483.1"/>
    <property type="molecule type" value="Genomic_DNA"/>
</dbReference>
<dbReference type="KEGG" id="fpl:Ferp_1331"/>
<dbReference type="PIRSF" id="PIRSF009433">
    <property type="entry name" value="DUF1464"/>
    <property type="match status" value="1"/>
</dbReference>
<dbReference type="STRING" id="589924.Ferp_1331"/>
<organism evidence="1 2">
    <name type="scientific">Ferroglobus placidus (strain DSM 10642 / AEDII12DO)</name>
    <dbReference type="NCBI Taxonomy" id="589924"/>
    <lineage>
        <taxon>Archaea</taxon>
        <taxon>Methanobacteriati</taxon>
        <taxon>Methanobacteriota</taxon>
        <taxon>Archaeoglobi</taxon>
        <taxon>Archaeoglobales</taxon>
        <taxon>Archaeoglobaceae</taxon>
        <taxon>Ferroglobus</taxon>
    </lineage>
</organism>
<evidence type="ECO:0000313" key="1">
    <source>
        <dbReference type="EMBL" id="ADC65483.1"/>
    </source>
</evidence>
<dbReference type="InterPro" id="IPR043129">
    <property type="entry name" value="ATPase_NBD"/>
</dbReference>
<dbReference type="Pfam" id="PF07318">
    <property type="entry name" value="DUF1464"/>
    <property type="match status" value="1"/>
</dbReference>
<protein>
    <recommendedName>
        <fullName evidence="3">Butyrate kinase</fullName>
    </recommendedName>
</protein>
<dbReference type="PaxDb" id="589924-Ferp_1331"/>
<dbReference type="OrthoDB" id="146520at2157"/>
<dbReference type="RefSeq" id="WP_012965826.1">
    <property type="nucleotide sequence ID" value="NC_013849.1"/>
</dbReference>
<dbReference type="GeneID" id="8778847"/>
<name>D3RYC0_FERPA</name>
<dbReference type="eggNOG" id="arCOG04329">
    <property type="taxonomic scope" value="Archaea"/>
</dbReference>